<proteinExistence type="inferred from homology"/>
<comment type="subcellular location">
    <subcellularLocation>
        <location evidence="1 7">Cell membrane</location>
        <topology evidence="1 7">Multi-pass membrane protein</topology>
    </subcellularLocation>
</comment>
<name>A0A5A5TFF4_9CHLR</name>
<dbReference type="CDD" id="cd06261">
    <property type="entry name" value="TM_PBP2"/>
    <property type="match status" value="1"/>
</dbReference>
<evidence type="ECO:0000256" key="3">
    <source>
        <dbReference type="ARBA" id="ARBA00022475"/>
    </source>
</evidence>
<dbReference type="Proteomes" id="UP000322530">
    <property type="component" value="Unassembled WGS sequence"/>
</dbReference>
<keyword evidence="10" id="KW-1185">Reference proteome</keyword>
<evidence type="ECO:0000256" key="4">
    <source>
        <dbReference type="ARBA" id="ARBA00022692"/>
    </source>
</evidence>
<dbReference type="InterPro" id="IPR035906">
    <property type="entry name" value="MetI-like_sf"/>
</dbReference>
<dbReference type="AlphaFoldDB" id="A0A5A5TFF4"/>
<dbReference type="GO" id="GO:0055085">
    <property type="term" value="P:transmembrane transport"/>
    <property type="evidence" value="ECO:0007669"/>
    <property type="project" value="InterPro"/>
</dbReference>
<evidence type="ECO:0000313" key="10">
    <source>
        <dbReference type="Proteomes" id="UP000322530"/>
    </source>
</evidence>
<dbReference type="PANTHER" id="PTHR43005:SF1">
    <property type="entry name" value="SPERMIDINE_PUTRESCINE TRANSPORT SYSTEM PERMEASE PROTEIN"/>
    <property type="match status" value="1"/>
</dbReference>
<accession>A0A5A5TFF4</accession>
<dbReference type="EMBL" id="BIXY01000051">
    <property type="protein sequence ID" value="GCF09793.1"/>
    <property type="molecule type" value="Genomic_DNA"/>
</dbReference>
<feature type="transmembrane region" description="Helical" evidence="7">
    <location>
        <begin position="34"/>
        <end position="54"/>
    </location>
</feature>
<feature type="transmembrane region" description="Helical" evidence="7">
    <location>
        <begin position="290"/>
        <end position="313"/>
    </location>
</feature>
<keyword evidence="4 7" id="KW-0812">Transmembrane</keyword>
<keyword evidence="6 7" id="KW-0472">Membrane</keyword>
<gene>
    <name evidence="9" type="ORF">KDI_33570</name>
</gene>
<evidence type="ECO:0000259" key="8">
    <source>
        <dbReference type="PROSITE" id="PS50928"/>
    </source>
</evidence>
<feature type="transmembrane region" description="Helical" evidence="7">
    <location>
        <begin position="185"/>
        <end position="210"/>
    </location>
</feature>
<dbReference type="Gene3D" id="1.10.3720.10">
    <property type="entry name" value="MetI-like"/>
    <property type="match status" value="1"/>
</dbReference>
<keyword evidence="2 7" id="KW-0813">Transport</keyword>
<dbReference type="RefSeq" id="WP_149402708.1">
    <property type="nucleotide sequence ID" value="NZ_BIXY01000051.1"/>
</dbReference>
<sequence>MLSTQKTSVVRAGAGERKRSLLTRLRRIRYMRIVFARLIFLLPLVVYLATFYGYPLFYSIQISLEKYDLQSEITGVTSFAGLANYMADFHDPTFKTAALHTLLFTMLSIVPQFLIGLALAVFFSRRFPLSRTLRVLFILPWLLPLIVSGTIWKWLFNEANGLIDLVLSGLHLVPAHFSWLTTPGWAFASIIFVNIWLGIPFNMVILYSGLQTIPQEFYEAASIDGASSWQRFLYITIPMLEPVIGIVLMLGFIYTIKVFDIIYVLTQGGPANDTQTFATWSYNLSFGQQLFGQGAAQANMILLISLVVAVFYLRWSRYSTRSI</sequence>
<feature type="domain" description="ABC transmembrane type-1" evidence="8">
    <location>
        <begin position="98"/>
        <end position="312"/>
    </location>
</feature>
<organism evidence="9 10">
    <name type="scientific">Dictyobacter arantiisoli</name>
    <dbReference type="NCBI Taxonomy" id="2014874"/>
    <lineage>
        <taxon>Bacteria</taxon>
        <taxon>Bacillati</taxon>
        <taxon>Chloroflexota</taxon>
        <taxon>Ktedonobacteria</taxon>
        <taxon>Ktedonobacterales</taxon>
        <taxon>Dictyobacteraceae</taxon>
        <taxon>Dictyobacter</taxon>
    </lineage>
</organism>
<protein>
    <submittedName>
        <fullName evidence="9">Sugar ABC transporter permease</fullName>
    </submittedName>
</protein>
<comment type="similarity">
    <text evidence="7">Belongs to the binding-protein-dependent transport system permease family.</text>
</comment>
<feature type="transmembrane region" description="Helical" evidence="7">
    <location>
        <begin position="231"/>
        <end position="256"/>
    </location>
</feature>
<dbReference type="SUPFAM" id="SSF161098">
    <property type="entry name" value="MetI-like"/>
    <property type="match status" value="1"/>
</dbReference>
<dbReference type="Pfam" id="PF00528">
    <property type="entry name" value="BPD_transp_1"/>
    <property type="match status" value="1"/>
</dbReference>
<keyword evidence="5 7" id="KW-1133">Transmembrane helix</keyword>
<dbReference type="GO" id="GO:0005886">
    <property type="term" value="C:plasma membrane"/>
    <property type="evidence" value="ECO:0007669"/>
    <property type="project" value="UniProtKB-SubCell"/>
</dbReference>
<feature type="transmembrane region" description="Helical" evidence="7">
    <location>
        <begin position="102"/>
        <end position="123"/>
    </location>
</feature>
<dbReference type="OrthoDB" id="9809527at2"/>
<evidence type="ECO:0000256" key="1">
    <source>
        <dbReference type="ARBA" id="ARBA00004651"/>
    </source>
</evidence>
<keyword evidence="3" id="KW-1003">Cell membrane</keyword>
<reference evidence="9 10" key="1">
    <citation type="submission" date="2019-01" db="EMBL/GenBank/DDBJ databases">
        <title>Draft genome sequence of Dictyobacter sp. Uno17.</title>
        <authorList>
            <person name="Wang C.M."/>
            <person name="Zheng Y."/>
            <person name="Sakai Y."/>
            <person name="Abe K."/>
            <person name="Yokota A."/>
            <person name="Yabe S."/>
        </authorList>
    </citation>
    <scope>NUCLEOTIDE SEQUENCE [LARGE SCALE GENOMIC DNA]</scope>
    <source>
        <strain evidence="9 10">Uno17</strain>
    </source>
</reference>
<dbReference type="PANTHER" id="PTHR43005">
    <property type="entry name" value="BLR7065 PROTEIN"/>
    <property type="match status" value="1"/>
</dbReference>
<evidence type="ECO:0000313" key="9">
    <source>
        <dbReference type="EMBL" id="GCF09793.1"/>
    </source>
</evidence>
<dbReference type="InterPro" id="IPR000515">
    <property type="entry name" value="MetI-like"/>
</dbReference>
<evidence type="ECO:0000256" key="2">
    <source>
        <dbReference type="ARBA" id="ARBA00022448"/>
    </source>
</evidence>
<comment type="caution">
    <text evidence="9">The sequence shown here is derived from an EMBL/GenBank/DDBJ whole genome shotgun (WGS) entry which is preliminary data.</text>
</comment>
<evidence type="ECO:0000256" key="5">
    <source>
        <dbReference type="ARBA" id="ARBA00022989"/>
    </source>
</evidence>
<feature type="transmembrane region" description="Helical" evidence="7">
    <location>
        <begin position="135"/>
        <end position="155"/>
    </location>
</feature>
<dbReference type="PROSITE" id="PS50928">
    <property type="entry name" value="ABC_TM1"/>
    <property type="match status" value="1"/>
</dbReference>
<evidence type="ECO:0000256" key="6">
    <source>
        <dbReference type="ARBA" id="ARBA00023136"/>
    </source>
</evidence>
<evidence type="ECO:0000256" key="7">
    <source>
        <dbReference type="RuleBase" id="RU363032"/>
    </source>
</evidence>